<dbReference type="Pfam" id="PF00629">
    <property type="entry name" value="MAM"/>
    <property type="match status" value="1"/>
</dbReference>
<dbReference type="InterPro" id="IPR000998">
    <property type="entry name" value="MAM_dom"/>
</dbReference>
<keyword evidence="1 3" id="KW-0732">Signal</keyword>
<dbReference type="PROSITE" id="PS50853">
    <property type="entry name" value="FN3"/>
    <property type="match status" value="3"/>
</dbReference>
<organism evidence="6 7">
    <name type="scientific">Salibacter halophilus</name>
    <dbReference type="NCBI Taxonomy" id="1803916"/>
    <lineage>
        <taxon>Bacteria</taxon>
        <taxon>Pseudomonadati</taxon>
        <taxon>Bacteroidota</taxon>
        <taxon>Flavobacteriia</taxon>
        <taxon>Flavobacteriales</taxon>
        <taxon>Salibacteraceae</taxon>
        <taxon>Salibacter</taxon>
    </lineage>
</organism>
<dbReference type="SMART" id="SM00137">
    <property type="entry name" value="MAM"/>
    <property type="match status" value="1"/>
</dbReference>
<dbReference type="Gene3D" id="2.60.120.260">
    <property type="entry name" value="Galactose-binding domain-like"/>
    <property type="match status" value="1"/>
</dbReference>
<dbReference type="Pfam" id="PF00041">
    <property type="entry name" value="fn3"/>
    <property type="match status" value="3"/>
</dbReference>
<keyword evidence="2" id="KW-0677">Repeat</keyword>
<dbReference type="PROSITE" id="PS50060">
    <property type="entry name" value="MAM_2"/>
    <property type="match status" value="1"/>
</dbReference>
<feature type="domain" description="Fibronectin type-III" evidence="5">
    <location>
        <begin position="696"/>
        <end position="792"/>
    </location>
</feature>
<evidence type="ECO:0000313" key="6">
    <source>
        <dbReference type="EMBL" id="KAB1063931.1"/>
    </source>
</evidence>
<keyword evidence="7" id="KW-1185">Reference proteome</keyword>
<dbReference type="PANTHER" id="PTHR46708:SF11">
    <property type="entry name" value="RECEPTOR-TYPE TYROSINE-PROTEIN PHOSPHATASE ETA-LIKE"/>
    <property type="match status" value="1"/>
</dbReference>
<dbReference type="Pfam" id="PF18962">
    <property type="entry name" value="Por_Secre_tail"/>
    <property type="match status" value="1"/>
</dbReference>
<dbReference type="InterPro" id="IPR026444">
    <property type="entry name" value="Secre_tail"/>
</dbReference>
<evidence type="ECO:0000259" key="4">
    <source>
        <dbReference type="PROSITE" id="PS50060"/>
    </source>
</evidence>
<dbReference type="SUPFAM" id="SSF49265">
    <property type="entry name" value="Fibronectin type III"/>
    <property type="match status" value="3"/>
</dbReference>
<dbReference type="GO" id="GO:0005975">
    <property type="term" value="P:carbohydrate metabolic process"/>
    <property type="evidence" value="ECO:0007669"/>
    <property type="project" value="UniProtKB-ARBA"/>
</dbReference>
<feature type="domain" description="MAM" evidence="4">
    <location>
        <begin position="794"/>
        <end position="977"/>
    </location>
</feature>
<feature type="domain" description="Fibronectin type-III" evidence="5">
    <location>
        <begin position="439"/>
        <end position="527"/>
    </location>
</feature>
<evidence type="ECO:0000256" key="1">
    <source>
        <dbReference type="ARBA" id="ARBA00022729"/>
    </source>
</evidence>
<evidence type="ECO:0000256" key="2">
    <source>
        <dbReference type="ARBA" id="ARBA00022737"/>
    </source>
</evidence>
<dbReference type="InterPro" id="IPR013320">
    <property type="entry name" value="ConA-like_dom_sf"/>
</dbReference>
<dbReference type="SMART" id="SM00060">
    <property type="entry name" value="FN3"/>
    <property type="match status" value="3"/>
</dbReference>
<dbReference type="InterPro" id="IPR003961">
    <property type="entry name" value="FN3_dom"/>
</dbReference>
<sequence length="1738" mass="184113">MKNNVQRVFVVLCSLAVMFAMNVSTLNAQVYFDEDFSTAVDSITPPSGWSNIDSSSAQNGQVWRFDNPSSATLNSPISDPAAVLPSGWYGSGNSQDAILQSPVFDASSASNVILTFDHYFDDWSGTGYEVLAYNGTSWDTVLSGTAETNNPQSELIDITSSVQGVANAQVAFRFYGSWGYDWILDNVKVENQSCPDPTNIALNNVSATGATLSWNYSGSGSDFTYLNIPQGNTPSGAGTLTSNDSVVLSSLTPNTSYDFYVREVCGSNDTSNWVGPFNYSTQCLSASLPYIEDFESGFPSCWSRNDTTEVVIDNNFQTNSTSFLRLNGLATPGGIATSQTIDVSGQPSVWVKFDISEGANNDPEPPADFLTVEYFDGTQYQTVVVYDASISTWQTDSFLISSGLTNQFNVRFTSIGTGSNYDDWDIDNVEVYSGPSCVPPSGVTASNISTAGATVNWTPNGSGTDFDYQVVSAGSTPAPTGTIVNADSVVLNGLTPATDYDFYVREVCGNNDTSVWAGPVTFMTLCPQYTAPYFEDFDGEPSADPFSFTCWNIAGNEASEIELEDFTTYSGPNKVEFGDVDMAAGDTAILVSPEFSDLTDYDNRVQFYAAFEDGDQNSNVLYVGVMSNPNNSSSFVVLDTITTNLDDVYTQYTVNLDDSALIGNSKHIAIAAGASTSFDEIDLDDFNYEAIPTCFSVNNILASAISTSEIEVNWTPSTQTTATDFVIEYGPAGFTPGMGDSLITQNMNADTITGLMSGTSYEVYVSAVCGVGDTSFVEGPTTATTYFIAPYFEDFEGLSSGIEGGAFGNGWVDVSSTDFDWHTNTGTTTSGSTGPDGDHTTGSGIYVYSEASNGSAGDTAILESPFVDISSLNNPYLSFWYHRFGADYLTGYIDIWDGSSWTTIDSIVGETQTAESDPYLNKELDLSSYSGNVKLRFWHIKDDFEADWSIDDVEVFDKPNDDIGVVGFIGDTVLCGDSNTTISVIIENFGLADQSGFDVTVDWTGSTTGSSSITYNGTLVAGTTDTVNIDTLNTVVGGTFSLEAYTMLSGDAVVSNDTAIVPTVTFTPLPATPTLPSMVTACNGTDTTLVVSSTSTEVVNWYDAGMNLLTSGDSASFTINQADTAYATVTPLVPDSVGPTNYSALGAGGAYSSFTPGLVFDVTQQSVIDSVTVFVTGAGDVHVNIEDNSGNPIGSTVVSVNPTTSDEEITIPVGITVPAGTGYEMNATGSTVSDLYRNSGGASFPYVSQSGSVTITDGTLSGFYYFFYDWKITGQGCESAPARVTFESNPLPTVALGNDTVYCAGDAFSITLDAGNAGATYNWSDNSTNQTLAVDTAGTYWVEVTNAGGCVDTDTLEVTENALPMVALGNDTAYCTGDAFSITLDAGNAGASYIWSDSSMNQTLVADTAGTYWVEVTNANGCVSTDTLEVTENALPMVDLGNDTAYCAGDAFSITLDAGNAGATYNWSDNSTGQTLTVNTAGTYWVEVTNANGCLSTDTLEVTENAVPTVSLNDAEICADETTTLDAGAGFASYDWSNGETTQTITVSTDDTYEVTVTNAAGCEASASAVVTVNPLPVVDLGNDTTMSPGYTITLDAGSDGDTYNWNTGESTQKIDVEYGDVPSDFSVEVTSAEGCVSTDTIFIDANTGVRDLVQGSIKLYPNPTRGNAKLDMTLTEGGEMMIEVYSISGQLLDQVQYGASAGQQIVPVDMSNYENGMYIINVKLNDESISQFNVTKM</sequence>
<dbReference type="InterPro" id="IPR013783">
    <property type="entry name" value="Ig-like_fold"/>
</dbReference>
<name>A0A6N6M6J8_9FLAO</name>
<feature type="domain" description="Fibronectin type-III" evidence="5">
    <location>
        <begin position="196"/>
        <end position="284"/>
    </location>
</feature>
<dbReference type="Proteomes" id="UP000435357">
    <property type="component" value="Unassembled WGS sequence"/>
</dbReference>
<gene>
    <name evidence="6" type="ORF">F3059_07795</name>
</gene>
<comment type="caution">
    <text evidence="6">The sequence shown here is derived from an EMBL/GenBank/DDBJ whole genome shotgun (WGS) entry which is preliminary data.</text>
</comment>
<dbReference type="OrthoDB" id="1113525at2"/>
<dbReference type="NCBIfam" id="TIGR04183">
    <property type="entry name" value="Por_Secre_tail"/>
    <property type="match status" value="1"/>
</dbReference>
<proteinExistence type="predicted"/>
<accession>A0A6N6M6J8</accession>
<evidence type="ECO:0000259" key="5">
    <source>
        <dbReference type="PROSITE" id="PS50853"/>
    </source>
</evidence>
<dbReference type="RefSeq" id="WP_151167936.1">
    <property type="nucleotide sequence ID" value="NZ_WACR01000006.1"/>
</dbReference>
<feature type="chain" id="PRO_5027032499" evidence="3">
    <location>
        <begin position="29"/>
        <end position="1738"/>
    </location>
</feature>
<dbReference type="CDD" id="cd00063">
    <property type="entry name" value="FN3"/>
    <property type="match status" value="2"/>
</dbReference>
<dbReference type="Gene3D" id="2.60.120.200">
    <property type="match status" value="1"/>
</dbReference>
<reference evidence="6 7" key="1">
    <citation type="submission" date="2019-09" db="EMBL/GenBank/DDBJ databases">
        <title>Genomes of Cryomorphaceae.</title>
        <authorList>
            <person name="Bowman J.P."/>
        </authorList>
    </citation>
    <scope>NUCLEOTIDE SEQUENCE [LARGE SCALE GENOMIC DNA]</scope>
    <source>
        <strain evidence="6 7">KCTC 52047</strain>
    </source>
</reference>
<dbReference type="InterPro" id="IPR036116">
    <property type="entry name" value="FN3_sf"/>
</dbReference>
<evidence type="ECO:0000313" key="7">
    <source>
        <dbReference type="Proteomes" id="UP000435357"/>
    </source>
</evidence>
<feature type="signal peptide" evidence="3">
    <location>
        <begin position="1"/>
        <end position="28"/>
    </location>
</feature>
<dbReference type="PANTHER" id="PTHR46708">
    <property type="entry name" value="TENASCIN"/>
    <property type="match status" value="1"/>
</dbReference>
<dbReference type="InterPro" id="IPR050991">
    <property type="entry name" value="ECM_Regulatory_Proteins"/>
</dbReference>
<dbReference type="SUPFAM" id="SSF49899">
    <property type="entry name" value="Concanavalin A-like lectins/glucanases"/>
    <property type="match status" value="1"/>
</dbReference>
<dbReference type="GO" id="GO:0004553">
    <property type="term" value="F:hydrolase activity, hydrolyzing O-glycosyl compounds"/>
    <property type="evidence" value="ECO:0007669"/>
    <property type="project" value="UniProtKB-ARBA"/>
</dbReference>
<dbReference type="Gene3D" id="2.60.40.10">
    <property type="entry name" value="Immunoglobulins"/>
    <property type="match status" value="3"/>
</dbReference>
<protein>
    <submittedName>
        <fullName evidence="6">T9SS type A sorting domain-containing protein</fullName>
    </submittedName>
</protein>
<dbReference type="GO" id="GO:0016020">
    <property type="term" value="C:membrane"/>
    <property type="evidence" value="ECO:0007669"/>
    <property type="project" value="InterPro"/>
</dbReference>
<dbReference type="EMBL" id="WACR01000006">
    <property type="protein sequence ID" value="KAB1063931.1"/>
    <property type="molecule type" value="Genomic_DNA"/>
</dbReference>
<evidence type="ECO:0000256" key="3">
    <source>
        <dbReference type="SAM" id="SignalP"/>
    </source>
</evidence>